<dbReference type="Proteomes" id="UP000241444">
    <property type="component" value="Unassembled WGS sequence"/>
</dbReference>
<name>A0A2P7BQ38_9HYPH</name>
<evidence type="ECO:0000313" key="1">
    <source>
        <dbReference type="EMBL" id="PSH68597.1"/>
    </source>
</evidence>
<gene>
    <name evidence="1" type="ORF">CU102_12600</name>
</gene>
<reference evidence="2" key="1">
    <citation type="submission" date="2017-11" db="EMBL/GenBank/DDBJ databases">
        <authorList>
            <person name="Kuznetsova I."/>
            <person name="Sazanova A."/>
            <person name="Chirak E."/>
            <person name="Safronova V."/>
            <person name="Willems A."/>
        </authorList>
    </citation>
    <scope>NUCLEOTIDE SEQUENCE [LARGE SCALE GENOMIC DNA]</scope>
    <source>
        <strain evidence="2">STM 196</strain>
    </source>
</reference>
<evidence type="ECO:0000313" key="2">
    <source>
        <dbReference type="Proteomes" id="UP000241444"/>
    </source>
</evidence>
<dbReference type="AlphaFoldDB" id="A0A2P7BQ38"/>
<dbReference type="EMBL" id="PGGO01000008">
    <property type="protein sequence ID" value="PSH68597.1"/>
    <property type="molecule type" value="Genomic_DNA"/>
</dbReference>
<protein>
    <submittedName>
        <fullName evidence="1">Uncharacterized protein</fullName>
    </submittedName>
</protein>
<accession>A0A2P7BQ38</accession>
<sequence>MDPLRSHDSSAISALLRLSECRTGDENVNLSENMVADSAMQDLSIGRDNMKGQWQGPFTGYSTGELTIEIDEYDHAFAGLCF</sequence>
<organism evidence="1 2">
    <name type="scientific">Phyllobacterium brassicacearum</name>
    <dbReference type="NCBI Taxonomy" id="314235"/>
    <lineage>
        <taxon>Bacteria</taxon>
        <taxon>Pseudomonadati</taxon>
        <taxon>Pseudomonadota</taxon>
        <taxon>Alphaproteobacteria</taxon>
        <taxon>Hyphomicrobiales</taxon>
        <taxon>Phyllobacteriaceae</taxon>
        <taxon>Phyllobacterium</taxon>
    </lineage>
</organism>
<keyword evidence="2" id="KW-1185">Reference proteome</keyword>
<proteinExistence type="predicted"/>
<comment type="caution">
    <text evidence="1">The sequence shown here is derived from an EMBL/GenBank/DDBJ whole genome shotgun (WGS) entry which is preliminary data.</text>
</comment>